<dbReference type="InterPro" id="IPR046523">
    <property type="entry name" value="UTP20_dom"/>
</dbReference>
<evidence type="ECO:0000313" key="5">
    <source>
        <dbReference type="Proteomes" id="UP000256645"/>
    </source>
</evidence>
<protein>
    <submittedName>
        <fullName evidence="4">Uncharacterized protein</fullName>
    </submittedName>
</protein>
<dbReference type="InterPro" id="IPR011989">
    <property type="entry name" value="ARM-like"/>
</dbReference>
<accession>A0A3D8SFL4</accession>
<reference evidence="4 5" key="1">
    <citation type="journal article" date="2018" name="IMA Fungus">
        <title>IMA Genome-F 9: Draft genome sequence of Annulohypoxylon stygium, Aspergillus mulundensis, Berkeleyomyces basicola (syn. Thielaviopsis basicola), Ceratocystis smalleyi, two Cercospora beticola strains, Coleophoma cylindrospora, Fusarium fracticaudum, Phialophora cf. hyalina, and Morchella septimelata.</title>
        <authorList>
            <person name="Wingfield B.D."/>
            <person name="Bills G.F."/>
            <person name="Dong Y."/>
            <person name="Huang W."/>
            <person name="Nel W.J."/>
            <person name="Swalarsk-Parry B.S."/>
            <person name="Vaghefi N."/>
            <person name="Wilken P.M."/>
            <person name="An Z."/>
            <person name="de Beer Z.W."/>
            <person name="De Vos L."/>
            <person name="Chen L."/>
            <person name="Duong T.A."/>
            <person name="Gao Y."/>
            <person name="Hammerbacher A."/>
            <person name="Kikkert J.R."/>
            <person name="Li Y."/>
            <person name="Li H."/>
            <person name="Li K."/>
            <person name="Li Q."/>
            <person name="Liu X."/>
            <person name="Ma X."/>
            <person name="Naidoo K."/>
            <person name="Pethybridge S.J."/>
            <person name="Sun J."/>
            <person name="Steenkamp E.T."/>
            <person name="van der Nest M.A."/>
            <person name="van Wyk S."/>
            <person name="Wingfield M.J."/>
            <person name="Xiong C."/>
            <person name="Yue Q."/>
            <person name="Zhang X."/>
        </authorList>
    </citation>
    <scope>NUCLEOTIDE SEQUENCE [LARGE SCALE GENOMIC DNA]</scope>
    <source>
        <strain evidence="4 5">BP6252</strain>
    </source>
</reference>
<dbReference type="Pfam" id="PF20416">
    <property type="entry name" value="UTP20"/>
    <property type="match status" value="1"/>
</dbReference>
<dbReference type="InterPro" id="IPR052575">
    <property type="entry name" value="SSU_processome_comp_20"/>
</dbReference>
<gene>
    <name evidence="4" type="ORF">BP6252_02702</name>
</gene>
<proteinExistence type="predicted"/>
<dbReference type="PANTHER" id="PTHR17695">
    <property type="entry name" value="SMALL SUBUNIT PROCESSOME COMPONENT 20 HOMOLOG"/>
    <property type="match status" value="1"/>
</dbReference>
<evidence type="ECO:0000313" key="4">
    <source>
        <dbReference type="EMBL" id="RDW85112.1"/>
    </source>
</evidence>
<dbReference type="SUPFAM" id="SSF48371">
    <property type="entry name" value="ARM repeat"/>
    <property type="match status" value="2"/>
</dbReference>
<feature type="compositionally biased region" description="Basic residues" evidence="1">
    <location>
        <begin position="2615"/>
        <end position="2628"/>
    </location>
</feature>
<feature type="domain" description="U3 small nucleolar RNA-associated protein 20 N-terminal" evidence="2">
    <location>
        <begin position="901"/>
        <end position="1532"/>
    </location>
</feature>
<dbReference type="Gene3D" id="1.25.10.10">
    <property type="entry name" value="Leucine-rich Repeat Variant"/>
    <property type="match status" value="2"/>
</dbReference>
<dbReference type="InterPro" id="IPR011430">
    <property type="entry name" value="UTP20_N"/>
</dbReference>
<dbReference type="Proteomes" id="UP000256645">
    <property type="component" value="Unassembled WGS sequence"/>
</dbReference>
<dbReference type="Pfam" id="PF07539">
    <property type="entry name" value="UTP20_N"/>
    <property type="match status" value="1"/>
</dbReference>
<evidence type="ECO:0000259" key="3">
    <source>
        <dbReference type="Pfam" id="PF20416"/>
    </source>
</evidence>
<keyword evidence="5" id="KW-1185">Reference proteome</keyword>
<dbReference type="EMBL" id="PDLM01000002">
    <property type="protein sequence ID" value="RDW85112.1"/>
    <property type="molecule type" value="Genomic_DNA"/>
</dbReference>
<dbReference type="InterPro" id="IPR016024">
    <property type="entry name" value="ARM-type_fold"/>
</dbReference>
<dbReference type="FunFam" id="1.25.10.10:FF:001489">
    <property type="entry name" value="AEL006Wp"/>
    <property type="match status" value="1"/>
</dbReference>
<feature type="domain" description="U3 small nucleolar RNA-associated protein 20" evidence="3">
    <location>
        <begin position="1726"/>
        <end position="1941"/>
    </location>
</feature>
<dbReference type="OrthoDB" id="360653at2759"/>
<dbReference type="PANTHER" id="PTHR17695:SF11">
    <property type="entry name" value="SMALL SUBUNIT PROCESSOME COMPONENT 20 HOMOLOG"/>
    <property type="match status" value="1"/>
</dbReference>
<organism evidence="4 5">
    <name type="scientific">Coleophoma cylindrospora</name>
    <dbReference type="NCBI Taxonomy" id="1849047"/>
    <lineage>
        <taxon>Eukaryota</taxon>
        <taxon>Fungi</taxon>
        <taxon>Dikarya</taxon>
        <taxon>Ascomycota</taxon>
        <taxon>Pezizomycotina</taxon>
        <taxon>Leotiomycetes</taxon>
        <taxon>Helotiales</taxon>
        <taxon>Dermateaceae</taxon>
        <taxon>Coleophoma</taxon>
    </lineage>
</organism>
<dbReference type="GO" id="GO:0030686">
    <property type="term" value="C:90S preribosome"/>
    <property type="evidence" value="ECO:0007669"/>
    <property type="project" value="TreeGrafter"/>
</dbReference>
<dbReference type="STRING" id="1849047.A0A3D8SFL4"/>
<name>A0A3D8SFL4_9HELO</name>
<evidence type="ECO:0000259" key="2">
    <source>
        <dbReference type="Pfam" id="PF07539"/>
    </source>
</evidence>
<evidence type="ECO:0000256" key="1">
    <source>
        <dbReference type="SAM" id="MobiDB-lite"/>
    </source>
</evidence>
<feature type="compositionally biased region" description="Basic and acidic residues" evidence="1">
    <location>
        <begin position="2629"/>
        <end position="2642"/>
    </location>
</feature>
<dbReference type="GO" id="GO:0032040">
    <property type="term" value="C:small-subunit processome"/>
    <property type="evidence" value="ECO:0007669"/>
    <property type="project" value="TreeGrafter"/>
</dbReference>
<comment type="caution">
    <text evidence="4">The sequence shown here is derived from an EMBL/GenBank/DDBJ whole genome shotgun (WGS) entry which is preliminary data.</text>
</comment>
<sequence length="2642" mass="296778">MPAASSGRIVITKKAKSGTAHQKNHRWESFTSKVSKLNSLDPIRKVRRHGIDTEDLAATTSYFKSGLEKWQELNMTEAFHTFLQEVNPLCDSLPQILHFEEKIMGLMVTYIEKREREAMEPLLELLTDFAHDLGARFEKHYAKALELVTAIAATPQDVEVIEWSFTCLAFMFKYLSKLLVPDLRPTFDLMAPLLGKHRQQPHIARFAAEAMSFLVKKAGVPAHRETALPLIVMHAKLDLQSIAGTRPFVLYYHGLMTLFAEAMKGNGLTVHTSGPAILRALFGCIEESDFVAATGSRWPDVVCGVLTSLVHHTSSETFKEVLEVVLEEANSAVQAFQSSHSKSDLTRLLLSARMIGVAAGVRKGSRIVGWPALLEASSQITQVISRNATHFGVIGGDFDLWRSLILTIAIILQYSPMDAVIPYISKFMEPLTKDPLAKWFLTFCSYLSEAEPERFRSVALPYFRRFVVAHWSDKDNEDTLLILLPKMVSSGVLPSRYGKDGFSLPQSWQDQMVSKFERLELKPFPEQASPALIDRSPITWHDRCLPKYNALLEVLECTVVHPSTNARVAEILLRKLKLALRPSFALAPEEAHFIVGRGFSAYCRMIKGAGEVDAALEPLLRAAAPRYARLPNFLEALLAYQSSLKSSKTTKENPTKDLEEEIDLLRPSLIANLASDSHELRLLSLQLLEELYGNEKTSKVLSLMYTVEQTPLDLQTARSASMHIRNLAVLYPQLPDDSFLRQAIPSFCFGMLTVKFAQIWDDASASLKQIAESKNGEEVVAQLIFEWLEMPSVAWDGSARNIEKPGNDGLTDFECSNLMKLIDLADDAEANIINAQGNLLHRFEEAQSLVTSRPSSARPQALRVIAGAPHLAQKRSRQFIPMFLSWASKQEDEDGSVLSDWTRKDQKAQLDVLGLFTNPKVLYKSDEIYSALLALLCNGDIEIQKSALKAIFTWKNKSVRPYEENLLNLLDEARFKDEIAILFQGETLIQPEHRPDLMPVLLRLLYGRTISRKGAASGKQGMEARRLTVLRNLSVEDVGGFINVALGELRDHKLFDGSKIRENAFEKEILTIRKQVGFMNMIEGILKELGTKVVPFTQKLLEAILYCLFFAARELQRKSEEEEEEDNEDDEGHASQISLLRVVRQTGLKCLNLLFQNATEFDWSLYLPSIVQEIFHPRLNNLPIETAQGVSGIMQVFFTWSASSKMVLFLGSDDQILPKVAECLAPAKSKDQVKLFALNIIKNTVKLAAENEENPSLSVMVKSQLLLPNMDHFLIQIGGVLRSHQDISKDLLEACVETVSSLAPFVATSTQGRNLVDVAVFLLDQPSRRVTPKTKSGLLLVLEHFVPLYNLQHDPQLRGKVYNTVTSLFGFFKDKASREVLSRVLSVYSQNDPVMIEIAALCTALNSFLEGRLDEPDYDRRLKAFHDISSTRETAFTAHQWRPLLYNMLFYIRHDEEFGILSSNSSDALCRFVDTAAATMTMSTMAGNASLDAMDESGDLTIEKSGFDTDNTFQSMLSTILIPAIYGGAREPSEVIRREYVKVMAQVVRALPQWSEVNDLRGLLAGDDELESSFFNNILAAGKGRQSNALGQLQTASDNKELSGKNTSHFLIPLIEHFIFDRAEGADGHNLAAEATTAVANLSWSLEWPQYRAILRRYIGYVQAKPELEKQIIRLLGKVIDTLAAAATDEVKTSTLARTMPNQTKLADDLTSTILPPLIKYIHHKDEAIVSLRVPVAVIIVRLLKLLPEEQLWVQLPAVLTDTCHILRSKAQEARDMARDTLAKICALLGPSCFGFVLKELRGALQRGNQRHVLSYTMHSILVNTEYAPGDLDYCLKPIVDVIMDDIFGDPGKEKDAEEYTSKMKEVKSSKSHDSMELIAKTATLSRLNVLLHPIQLLLREKLNLRMVRKIDELLNRISRGLLMNKAAESRDSLQLCYDIIQDVYSGEKPQVKKKEDYKLKKFLIQKGAKKSGDRGSTTIYTYKLVGFAFDVMRTVLKKYEVLRKPSSLALFIPIIGDAVVEAEEEVKVAAFRLLTAISKVPLKVAPDAPLNGSDLYRIAAAEATKCIAASASTMSDVCQAGLKLISAVLHDHKDIAIKNKAIDDILDKLKEDMTEPDRRHVTFNFLRAVMDAKIETATVYDIVEQVKEVMVMNSDKDTRKLALNAYVQFLREYPQTKKRWKKQLDFIQVNLQYDIEDGRYALLDLILSLLAKSSDEYAQEICGQFFGPLILVYVQDNSDKCRAGAGVILTQILQKANRDHLAGFLDIMRTCIRQSDDPDRVRLGFKLYRLYYEARGRADEGDISMLQEHLLAALETSEESESEWELLYDALEFILILCQTFPEKMLSSSKGTLWAKIRICLTYPHAWVKTDAAKLIEFYLADFIRNCAGDFSEPLPLKGSGGLTLAADDITELVRRSVGGLKTPSLLEGFAAKIEINLVILGRIAGAYNLKWRSNIPQVDSEDDEDAEEDEKDQKTVLQYLFGRLSYTLRRETSPPRAPALVPKTSALRIVENIIGVLSGSNISPILRTILLPLQNLTDPSIPIPYSTDDDFRVGYEALKSTATEIMQSLQDKVGVKEYTQAILEVRQGVKDRRMQRSSKRKIEAVAAPEKYGRDKKKKVERKKERRKERGLEHRDARHAY</sequence>
<feature type="region of interest" description="Disordered" evidence="1">
    <location>
        <begin position="2594"/>
        <end position="2642"/>
    </location>
</feature>